<proteinExistence type="predicted"/>
<dbReference type="RefSeq" id="WP_216801083.1">
    <property type="nucleotide sequence ID" value="NZ_CP076723.1"/>
</dbReference>
<protein>
    <submittedName>
        <fullName evidence="2">Cupin domain-containing protein</fullName>
    </submittedName>
</protein>
<organism evidence="2 3">
    <name type="scientific">Geomonas oryzisoli</name>
    <dbReference type="NCBI Taxonomy" id="2847992"/>
    <lineage>
        <taxon>Bacteria</taxon>
        <taxon>Pseudomonadati</taxon>
        <taxon>Thermodesulfobacteriota</taxon>
        <taxon>Desulfuromonadia</taxon>
        <taxon>Geobacterales</taxon>
        <taxon>Geobacteraceae</taxon>
        <taxon>Geomonas</taxon>
    </lineage>
</organism>
<dbReference type="Proteomes" id="UP000683557">
    <property type="component" value="Chromosome"/>
</dbReference>
<dbReference type="InterPro" id="IPR052535">
    <property type="entry name" value="Bacilysin_H2HPP_isomerase"/>
</dbReference>
<dbReference type="PANTHER" id="PTHR40112">
    <property type="entry name" value="H2HPP ISOMERASE"/>
    <property type="match status" value="1"/>
</dbReference>
<evidence type="ECO:0000259" key="1">
    <source>
        <dbReference type="Pfam" id="PF07883"/>
    </source>
</evidence>
<dbReference type="PIRSF" id="PIRSF029883">
    <property type="entry name" value="KdgF"/>
    <property type="match status" value="1"/>
</dbReference>
<accession>A0ABX8JAD2</accession>
<dbReference type="InterPro" id="IPR013096">
    <property type="entry name" value="Cupin_2"/>
</dbReference>
<reference evidence="2 3" key="1">
    <citation type="submission" date="2021-06" db="EMBL/GenBank/DDBJ databases">
        <title>Gemonas diversity in paddy soil.</title>
        <authorList>
            <person name="Liu G."/>
        </authorList>
    </citation>
    <scope>NUCLEOTIDE SEQUENCE [LARGE SCALE GENOMIC DNA]</scope>
    <source>
        <strain evidence="2 3">RG10</strain>
    </source>
</reference>
<keyword evidence="3" id="KW-1185">Reference proteome</keyword>
<dbReference type="Pfam" id="PF07883">
    <property type="entry name" value="Cupin_2"/>
    <property type="match status" value="1"/>
</dbReference>
<evidence type="ECO:0000313" key="3">
    <source>
        <dbReference type="Proteomes" id="UP000683557"/>
    </source>
</evidence>
<sequence>MFERKSDAGYRQVLPGIRQKTLVHGEKTLMVEFLLDKGALLPVHSHPHEQTGYLVSGRIRLSIGENKQEVLPGDSWCIAGGAEHNAEILEDSVAIEVFSPVRKEYLP</sequence>
<name>A0ABX8JAD2_9BACT</name>
<dbReference type="InterPro" id="IPR025499">
    <property type="entry name" value="KdgF"/>
</dbReference>
<dbReference type="EMBL" id="CP076723">
    <property type="protein sequence ID" value="QWV94337.1"/>
    <property type="molecule type" value="Genomic_DNA"/>
</dbReference>
<gene>
    <name evidence="2" type="ORF">KP004_03895</name>
</gene>
<evidence type="ECO:0000313" key="2">
    <source>
        <dbReference type="EMBL" id="QWV94337.1"/>
    </source>
</evidence>
<feature type="domain" description="Cupin type-2" evidence="1">
    <location>
        <begin position="33"/>
        <end position="92"/>
    </location>
</feature>
<dbReference type="PANTHER" id="PTHR40112:SF1">
    <property type="entry name" value="H2HPP ISOMERASE"/>
    <property type="match status" value="1"/>
</dbReference>
<dbReference type="CDD" id="cd02238">
    <property type="entry name" value="cupin_KdgF"/>
    <property type="match status" value="1"/>
</dbReference>